<keyword evidence="3" id="KW-1185">Reference proteome</keyword>
<dbReference type="Proteomes" id="UP000278398">
    <property type="component" value="Unassembled WGS sequence"/>
</dbReference>
<evidence type="ECO:0000313" key="3">
    <source>
        <dbReference type="Proteomes" id="UP000278398"/>
    </source>
</evidence>
<dbReference type="OrthoDB" id="7326048at2"/>
<dbReference type="InterPro" id="IPR025855">
    <property type="entry name" value="Replic_Relax"/>
</dbReference>
<keyword evidence="1" id="KW-1133">Transmembrane helix</keyword>
<dbReference type="Pfam" id="PF13814">
    <property type="entry name" value="Replic_Relax"/>
    <property type="match status" value="1"/>
</dbReference>
<evidence type="ECO:0000256" key="1">
    <source>
        <dbReference type="SAM" id="Phobius"/>
    </source>
</evidence>
<accession>A0A3S0A7H3</accession>
<name>A0A3S0A7H3_9HYPH</name>
<comment type="caution">
    <text evidence="2">The sequence shown here is derived from an EMBL/GenBank/DDBJ whole genome shotgun (WGS) entry which is preliminary data.</text>
</comment>
<evidence type="ECO:0000313" key="2">
    <source>
        <dbReference type="EMBL" id="RST85593.1"/>
    </source>
</evidence>
<keyword evidence="1" id="KW-0812">Transmembrane</keyword>
<proteinExistence type="predicted"/>
<gene>
    <name evidence="2" type="ORF">EJC49_14920</name>
</gene>
<dbReference type="AlphaFoldDB" id="A0A3S0A7H3"/>
<protein>
    <submittedName>
        <fullName evidence="2">Uncharacterized protein</fullName>
    </submittedName>
</protein>
<sequence length="266" mass="29000">MTMTPVEARTLEALSVYRFLTVDQMRRLGVGNDRKHLGDRLRLLANGGLIGVLTWGVYPGLGRLPRMYHLKAKGAAALAAYLRVDVGEVPFVPGSPKFEMDHLHRRGTVDCHIALTQWAAGAGRTVTGWRPYYGGQPLRLRLPGGRTLFPDAVFDVTRADGRPALTALEVCLDRGGTDRGRIVRQMEGHREAMEAGLLAEALNVQRGNRLIAVFEAAASRDAVRERLGALPAFAAFAPLFLFAVLDDVRADFGGCWSDLTGQPVAL</sequence>
<dbReference type="EMBL" id="RWKW01000053">
    <property type="protein sequence ID" value="RST85593.1"/>
    <property type="molecule type" value="Genomic_DNA"/>
</dbReference>
<keyword evidence="1" id="KW-0472">Membrane</keyword>
<organism evidence="2 3">
    <name type="scientific">Aquibium carbonis</name>
    <dbReference type="NCBI Taxonomy" id="2495581"/>
    <lineage>
        <taxon>Bacteria</taxon>
        <taxon>Pseudomonadati</taxon>
        <taxon>Pseudomonadota</taxon>
        <taxon>Alphaproteobacteria</taxon>
        <taxon>Hyphomicrobiales</taxon>
        <taxon>Phyllobacteriaceae</taxon>
        <taxon>Aquibium</taxon>
    </lineage>
</organism>
<reference evidence="2 3" key="1">
    <citation type="submission" date="2018-12" db="EMBL/GenBank/DDBJ databases">
        <title>Mesorhizobium carbonis sp. nov., isolated from coal mine water.</title>
        <authorList>
            <person name="Xin W."/>
            <person name="Xu Z."/>
            <person name="Xiang F."/>
            <person name="Zhang J."/>
            <person name="Xi L."/>
            <person name="Liu J."/>
        </authorList>
    </citation>
    <scope>NUCLEOTIDE SEQUENCE [LARGE SCALE GENOMIC DNA]</scope>
    <source>
        <strain evidence="2 3">B2.3</strain>
    </source>
</reference>
<feature type="transmembrane region" description="Helical" evidence="1">
    <location>
        <begin position="43"/>
        <end position="61"/>
    </location>
</feature>